<proteinExistence type="predicted"/>
<evidence type="ECO:0000256" key="1">
    <source>
        <dbReference type="SAM" id="MobiDB-lite"/>
    </source>
</evidence>
<sequence>MCSVQDGAKVRINCISVIPHKNQVKTEKRKSLSELNDDDDDDSDDDDGCINIFFPTIKSSVMKKKQKTSQATR</sequence>
<accession>A0A922HWI7</accession>
<comment type="caution">
    <text evidence="2">The sequence shown here is derived from an EMBL/GenBank/DDBJ whole genome shotgun (WGS) entry which is preliminary data.</text>
</comment>
<reference evidence="2" key="1">
    <citation type="submission" date="2013-05" db="EMBL/GenBank/DDBJ databases">
        <authorList>
            <person name="Yim A.K.Y."/>
            <person name="Chan T.F."/>
            <person name="Ji K.M."/>
            <person name="Liu X.Y."/>
            <person name="Zhou J.W."/>
            <person name="Li R.Q."/>
            <person name="Yang K.Y."/>
            <person name="Li J."/>
            <person name="Li M."/>
            <person name="Law P.T.W."/>
            <person name="Wu Y.L."/>
            <person name="Cai Z.L."/>
            <person name="Qin H."/>
            <person name="Bao Y."/>
            <person name="Leung R.K.K."/>
            <person name="Ng P.K.S."/>
            <person name="Zou J."/>
            <person name="Zhong X.J."/>
            <person name="Ran P.X."/>
            <person name="Zhong N.S."/>
            <person name="Liu Z.G."/>
            <person name="Tsui S.K.W."/>
        </authorList>
    </citation>
    <scope>NUCLEOTIDE SEQUENCE</scope>
    <source>
        <strain evidence="2">Derf</strain>
        <tissue evidence="2">Whole organism</tissue>
    </source>
</reference>
<evidence type="ECO:0000313" key="2">
    <source>
        <dbReference type="EMBL" id="KAH9515856.1"/>
    </source>
</evidence>
<protein>
    <submittedName>
        <fullName evidence="2">Uncharacterized protein</fullName>
    </submittedName>
</protein>
<dbReference type="AlphaFoldDB" id="A0A922HWI7"/>
<dbReference type="Proteomes" id="UP000790347">
    <property type="component" value="Unassembled WGS sequence"/>
</dbReference>
<organism evidence="2 3">
    <name type="scientific">Dermatophagoides farinae</name>
    <name type="common">American house dust mite</name>
    <dbReference type="NCBI Taxonomy" id="6954"/>
    <lineage>
        <taxon>Eukaryota</taxon>
        <taxon>Metazoa</taxon>
        <taxon>Ecdysozoa</taxon>
        <taxon>Arthropoda</taxon>
        <taxon>Chelicerata</taxon>
        <taxon>Arachnida</taxon>
        <taxon>Acari</taxon>
        <taxon>Acariformes</taxon>
        <taxon>Sarcoptiformes</taxon>
        <taxon>Astigmata</taxon>
        <taxon>Psoroptidia</taxon>
        <taxon>Analgoidea</taxon>
        <taxon>Pyroglyphidae</taxon>
        <taxon>Dermatophagoidinae</taxon>
        <taxon>Dermatophagoides</taxon>
    </lineage>
</organism>
<evidence type="ECO:0000313" key="3">
    <source>
        <dbReference type="Proteomes" id="UP000790347"/>
    </source>
</evidence>
<gene>
    <name evidence="2" type="ORF">DERF_006630</name>
</gene>
<feature type="compositionally biased region" description="Acidic residues" evidence="1">
    <location>
        <begin position="35"/>
        <end position="47"/>
    </location>
</feature>
<dbReference type="EMBL" id="ASGP02000003">
    <property type="protein sequence ID" value="KAH9515856.1"/>
    <property type="molecule type" value="Genomic_DNA"/>
</dbReference>
<name>A0A922HWI7_DERFA</name>
<keyword evidence="3" id="KW-1185">Reference proteome</keyword>
<reference evidence="2" key="2">
    <citation type="journal article" date="2022" name="Res Sq">
        <title>Comparative Genomics Reveals Insights into the Divergent Evolution of Astigmatic Mites and Household Pest Adaptations.</title>
        <authorList>
            <person name="Xiong Q."/>
            <person name="Wan A.T.-Y."/>
            <person name="Liu X.-Y."/>
            <person name="Fung C.S.-H."/>
            <person name="Xiao X."/>
            <person name="Malainual N."/>
            <person name="Hou J."/>
            <person name="Wang L."/>
            <person name="Wang M."/>
            <person name="Yang K."/>
            <person name="Cui Y."/>
            <person name="Leung E."/>
            <person name="Nong W."/>
            <person name="Shin S.-K."/>
            <person name="Au S."/>
            <person name="Jeong K.Y."/>
            <person name="Chew F.T."/>
            <person name="Hui J."/>
            <person name="Leung T.F."/>
            <person name="Tungtrongchitr A."/>
            <person name="Zhong N."/>
            <person name="Liu Z."/>
            <person name="Tsui S."/>
        </authorList>
    </citation>
    <scope>NUCLEOTIDE SEQUENCE</scope>
    <source>
        <strain evidence="2">Derf</strain>
        <tissue evidence="2">Whole organism</tissue>
    </source>
</reference>
<feature type="region of interest" description="Disordered" evidence="1">
    <location>
        <begin position="25"/>
        <end position="47"/>
    </location>
</feature>